<evidence type="ECO:0000259" key="6">
    <source>
        <dbReference type="PROSITE" id="PS51039"/>
    </source>
</evidence>
<comment type="function">
    <text evidence="1">May be involved in environmental stress response.</text>
</comment>
<accession>A0A072V7E2</accession>
<dbReference type="FunFam" id="4.10.1110.10:FF:000001">
    <property type="entry name" value="Zinc finger AN1-type containing 6"/>
    <property type="match status" value="1"/>
</dbReference>
<dbReference type="OrthoDB" id="428577at2759"/>
<dbReference type="PANTHER" id="PTHR10634:SF124">
    <property type="entry name" value="ZINC FINGER A20 AND AN1 DOMAIN-CONTAINING STRESS-ASSOCIATED PROTEIN 8-RELATED"/>
    <property type="match status" value="1"/>
</dbReference>
<dbReference type="InterPro" id="IPR035896">
    <property type="entry name" value="AN1-like_Znf"/>
</dbReference>
<dbReference type="Gramene" id="rna10139">
    <property type="protein sequence ID" value="RHN74142.1"/>
    <property type="gene ID" value="gene10139"/>
</dbReference>
<dbReference type="Gene3D" id="4.10.1110.10">
    <property type="entry name" value="AN1-like Zinc finger"/>
    <property type="match status" value="1"/>
</dbReference>
<dbReference type="InterPro" id="IPR000058">
    <property type="entry name" value="Znf_AN1"/>
</dbReference>
<dbReference type="PANTHER" id="PTHR10634">
    <property type="entry name" value="AN1-TYPE ZINC FINGER PROTEIN"/>
    <property type="match status" value="1"/>
</dbReference>
<reference evidence="9" key="3">
    <citation type="submission" date="2015-04" db="UniProtKB">
        <authorList>
            <consortium name="EnsemblPlants"/>
        </authorList>
    </citation>
    <scope>IDENTIFICATION</scope>
    <source>
        <strain evidence="9">cv. Jemalong A17</strain>
    </source>
</reference>
<evidence type="ECO:0000313" key="10">
    <source>
        <dbReference type="Proteomes" id="UP000002051"/>
    </source>
</evidence>
<reference evidence="7 10" key="1">
    <citation type="journal article" date="2011" name="Nature">
        <title>The Medicago genome provides insight into the evolution of rhizobial symbioses.</title>
        <authorList>
            <person name="Young N.D."/>
            <person name="Debelle F."/>
            <person name="Oldroyd G.E."/>
            <person name="Geurts R."/>
            <person name="Cannon S.B."/>
            <person name="Udvardi M.K."/>
            <person name="Benedito V.A."/>
            <person name="Mayer K.F."/>
            <person name="Gouzy J."/>
            <person name="Schoof H."/>
            <person name="Van de Peer Y."/>
            <person name="Proost S."/>
            <person name="Cook D.R."/>
            <person name="Meyers B.C."/>
            <person name="Spannagl M."/>
            <person name="Cheung F."/>
            <person name="De Mita S."/>
            <person name="Krishnakumar V."/>
            <person name="Gundlach H."/>
            <person name="Zhou S."/>
            <person name="Mudge J."/>
            <person name="Bharti A.K."/>
            <person name="Murray J.D."/>
            <person name="Naoumkina M.A."/>
            <person name="Rosen B."/>
            <person name="Silverstein K.A."/>
            <person name="Tang H."/>
            <person name="Rombauts S."/>
            <person name="Zhao P.X."/>
            <person name="Zhou P."/>
            <person name="Barbe V."/>
            <person name="Bardou P."/>
            <person name="Bechner M."/>
            <person name="Bellec A."/>
            <person name="Berger A."/>
            <person name="Berges H."/>
            <person name="Bidwell S."/>
            <person name="Bisseling T."/>
            <person name="Choisne N."/>
            <person name="Couloux A."/>
            <person name="Denny R."/>
            <person name="Deshpande S."/>
            <person name="Dai X."/>
            <person name="Doyle J.J."/>
            <person name="Dudez A.M."/>
            <person name="Farmer A.D."/>
            <person name="Fouteau S."/>
            <person name="Franken C."/>
            <person name="Gibelin C."/>
            <person name="Gish J."/>
            <person name="Goldstein S."/>
            <person name="Gonzalez A.J."/>
            <person name="Green P.J."/>
            <person name="Hallab A."/>
            <person name="Hartog M."/>
            <person name="Hua A."/>
            <person name="Humphray S.J."/>
            <person name="Jeong D.H."/>
            <person name="Jing Y."/>
            <person name="Jocker A."/>
            <person name="Kenton S.M."/>
            <person name="Kim D.J."/>
            <person name="Klee K."/>
            <person name="Lai H."/>
            <person name="Lang C."/>
            <person name="Lin S."/>
            <person name="Macmil S.L."/>
            <person name="Magdelenat G."/>
            <person name="Matthews L."/>
            <person name="McCorrison J."/>
            <person name="Monaghan E.L."/>
            <person name="Mun J.H."/>
            <person name="Najar F.Z."/>
            <person name="Nicholson C."/>
            <person name="Noirot C."/>
            <person name="O'Bleness M."/>
            <person name="Paule C.R."/>
            <person name="Poulain J."/>
            <person name="Prion F."/>
            <person name="Qin B."/>
            <person name="Qu C."/>
            <person name="Retzel E.F."/>
            <person name="Riddle C."/>
            <person name="Sallet E."/>
            <person name="Samain S."/>
            <person name="Samson N."/>
            <person name="Sanders I."/>
            <person name="Saurat O."/>
            <person name="Scarpelli C."/>
            <person name="Schiex T."/>
            <person name="Segurens B."/>
            <person name="Severin A.J."/>
            <person name="Sherrier D.J."/>
            <person name="Shi R."/>
            <person name="Sims S."/>
            <person name="Singer S.R."/>
            <person name="Sinharoy S."/>
            <person name="Sterck L."/>
            <person name="Viollet A."/>
            <person name="Wang B.B."/>
            <person name="Wang K."/>
            <person name="Wang M."/>
            <person name="Wang X."/>
            <person name="Warfsmann J."/>
            <person name="Weissenbach J."/>
            <person name="White D.D."/>
            <person name="White J.D."/>
            <person name="Wiley G.B."/>
            <person name="Wincker P."/>
            <person name="Xing Y."/>
            <person name="Yang L."/>
            <person name="Yao Z."/>
            <person name="Ying F."/>
            <person name="Zhai J."/>
            <person name="Zhou L."/>
            <person name="Zuber A."/>
            <person name="Denarie J."/>
            <person name="Dixon R.A."/>
            <person name="May G.D."/>
            <person name="Schwartz D.C."/>
            <person name="Rogers J."/>
            <person name="Quetier F."/>
            <person name="Town C.D."/>
            <person name="Roe B.A."/>
        </authorList>
    </citation>
    <scope>NUCLEOTIDE SEQUENCE [LARGE SCALE GENOMIC DNA]</scope>
    <source>
        <strain evidence="7">A17</strain>
        <strain evidence="9 10">cv. Jemalong A17</strain>
    </source>
</reference>
<dbReference type="HOGENOM" id="CLU_057016_5_3_1"/>
<evidence type="ECO:0000313" key="9">
    <source>
        <dbReference type="EnsemblPlants" id="KEH37949"/>
    </source>
</evidence>
<dbReference type="SMART" id="SM00154">
    <property type="entry name" value="ZnF_AN1"/>
    <property type="match status" value="1"/>
</dbReference>
<gene>
    <name evidence="7" type="ordered locus">MTR_2g054650</name>
    <name evidence="8" type="ORF">MtrunA17_Chr2g0306911</name>
</gene>
<dbReference type="SUPFAM" id="SSF118310">
    <property type="entry name" value="AN1-like Zinc finger"/>
    <property type="match status" value="1"/>
</dbReference>
<evidence type="ECO:0000256" key="4">
    <source>
        <dbReference type="ARBA" id="ARBA00022833"/>
    </source>
</evidence>
<evidence type="ECO:0000313" key="7">
    <source>
        <dbReference type="EMBL" id="KEH37949.1"/>
    </source>
</evidence>
<dbReference type="Pfam" id="PF01428">
    <property type="entry name" value="zf-AN1"/>
    <property type="match status" value="1"/>
</dbReference>
<evidence type="ECO:0000256" key="2">
    <source>
        <dbReference type="ARBA" id="ARBA00022723"/>
    </source>
</evidence>
<name>A0A072V7E2_MEDTR</name>
<keyword evidence="2" id="KW-0479">Metal-binding</keyword>
<dbReference type="EnsemblPlants" id="KEH37949">
    <property type="protein sequence ID" value="KEH37949"/>
    <property type="gene ID" value="MTR_2g054650"/>
</dbReference>
<dbReference type="AlphaFoldDB" id="A0A072V7E2"/>
<reference evidence="7 10" key="2">
    <citation type="journal article" date="2014" name="BMC Genomics">
        <title>An improved genome release (version Mt4.0) for the model legume Medicago truncatula.</title>
        <authorList>
            <person name="Tang H."/>
            <person name="Krishnakumar V."/>
            <person name="Bidwell S."/>
            <person name="Rosen B."/>
            <person name="Chan A."/>
            <person name="Zhou S."/>
            <person name="Gentzbittel L."/>
            <person name="Childs K.L."/>
            <person name="Yandell M."/>
            <person name="Gundlach H."/>
            <person name="Mayer K.F."/>
            <person name="Schwartz D.C."/>
            <person name="Town C.D."/>
        </authorList>
    </citation>
    <scope>GENOME REANNOTATION</scope>
    <source>
        <strain evidence="7">A17</strain>
        <strain evidence="9 10">cv. Jemalong A17</strain>
    </source>
</reference>
<dbReference type="GO" id="GO:0008270">
    <property type="term" value="F:zinc ion binding"/>
    <property type="evidence" value="ECO:0007669"/>
    <property type="project" value="UniProtKB-KW"/>
</dbReference>
<evidence type="ECO:0000256" key="3">
    <source>
        <dbReference type="ARBA" id="ARBA00022771"/>
    </source>
</evidence>
<feature type="domain" description="AN1-type" evidence="6">
    <location>
        <begin position="62"/>
        <end position="108"/>
    </location>
</feature>
<evidence type="ECO:0000256" key="5">
    <source>
        <dbReference type="PROSITE-ProRule" id="PRU00449"/>
    </source>
</evidence>
<evidence type="ECO:0000256" key="1">
    <source>
        <dbReference type="ARBA" id="ARBA00003732"/>
    </source>
</evidence>
<sequence>MDPPPLCLNNCSSAIDKFLCPKCSDDCLTLSEIEGLILGSSPSQNSSILEIDSITVTDTTGKKNNNRCKTCNKRIGLTGFECRCGDVFCGRHRYPETHSCNVDLKSIGRQILAKQNPKCVLNKLEFRV</sequence>
<keyword evidence="10" id="KW-1185">Reference proteome</keyword>
<dbReference type="EMBL" id="PSQE01000002">
    <property type="protein sequence ID" value="RHN74142.1"/>
    <property type="molecule type" value="Genomic_DNA"/>
</dbReference>
<dbReference type="PROSITE" id="PS51039">
    <property type="entry name" value="ZF_AN1"/>
    <property type="match status" value="1"/>
</dbReference>
<dbReference type="Proteomes" id="UP000002051">
    <property type="component" value="Chromosome 2"/>
</dbReference>
<dbReference type="Proteomes" id="UP000265566">
    <property type="component" value="Chromosome 2"/>
</dbReference>
<keyword evidence="4" id="KW-0862">Zinc</keyword>
<proteinExistence type="predicted"/>
<dbReference type="EMBL" id="CM001218">
    <property type="protein sequence ID" value="KEH37949.1"/>
    <property type="molecule type" value="Genomic_DNA"/>
</dbReference>
<protein>
    <submittedName>
        <fullName evidence="7">AN1-like zinc finger protein</fullName>
    </submittedName>
    <submittedName>
        <fullName evidence="8">Putative transcription regulator A20-like family</fullName>
    </submittedName>
</protein>
<keyword evidence="3 5" id="KW-0863">Zinc-finger</keyword>
<evidence type="ECO:0000313" key="8">
    <source>
        <dbReference type="EMBL" id="RHN74142.1"/>
    </source>
</evidence>
<organism evidence="7 10">
    <name type="scientific">Medicago truncatula</name>
    <name type="common">Barrel medic</name>
    <name type="synonym">Medicago tribuloides</name>
    <dbReference type="NCBI Taxonomy" id="3880"/>
    <lineage>
        <taxon>Eukaryota</taxon>
        <taxon>Viridiplantae</taxon>
        <taxon>Streptophyta</taxon>
        <taxon>Embryophyta</taxon>
        <taxon>Tracheophyta</taxon>
        <taxon>Spermatophyta</taxon>
        <taxon>Magnoliopsida</taxon>
        <taxon>eudicotyledons</taxon>
        <taxon>Gunneridae</taxon>
        <taxon>Pentapetalae</taxon>
        <taxon>rosids</taxon>
        <taxon>fabids</taxon>
        <taxon>Fabales</taxon>
        <taxon>Fabaceae</taxon>
        <taxon>Papilionoideae</taxon>
        <taxon>50 kb inversion clade</taxon>
        <taxon>NPAAA clade</taxon>
        <taxon>Hologalegina</taxon>
        <taxon>IRL clade</taxon>
        <taxon>Trifolieae</taxon>
        <taxon>Medicago</taxon>
    </lineage>
</organism>
<reference evidence="8" key="4">
    <citation type="journal article" date="2018" name="Nat. Plants">
        <title>Whole-genome landscape of Medicago truncatula symbiotic genes.</title>
        <authorList>
            <person name="Pecrix Y."/>
            <person name="Gamas P."/>
            <person name="Carrere S."/>
        </authorList>
    </citation>
    <scope>NUCLEOTIDE SEQUENCE</scope>
    <source>
        <tissue evidence="8">Leaves</tissue>
    </source>
</reference>
<dbReference type="InterPro" id="IPR050652">
    <property type="entry name" value="AN1_A20_ZnFinger"/>
</dbReference>